<proteinExistence type="predicted"/>
<comment type="caution">
    <text evidence="1">The sequence shown here is derived from an EMBL/GenBank/DDBJ whole genome shotgun (WGS) entry which is preliminary data.</text>
</comment>
<dbReference type="EMBL" id="MGFQ01000024">
    <property type="protein sequence ID" value="OGM09194.1"/>
    <property type="molecule type" value="Genomic_DNA"/>
</dbReference>
<accession>A0A1F7X274</accession>
<organism evidence="1 2">
    <name type="scientific">Candidatus Woesebacteria bacterium RBG_13_36_22</name>
    <dbReference type="NCBI Taxonomy" id="1802478"/>
    <lineage>
        <taxon>Bacteria</taxon>
        <taxon>Candidatus Woeseibacteriota</taxon>
    </lineage>
</organism>
<sequence length="82" mass="9642">MKIKIKFKDYDLQNYLKGIELSDVPLTEKEVEISNSHYLTISSALLQIVGEYGDTDKFFQFWESIEIRKEPEPALTEDRKEV</sequence>
<reference evidence="1 2" key="1">
    <citation type="journal article" date="2016" name="Nat. Commun.">
        <title>Thousands of microbial genomes shed light on interconnected biogeochemical processes in an aquifer system.</title>
        <authorList>
            <person name="Anantharaman K."/>
            <person name="Brown C.T."/>
            <person name="Hug L.A."/>
            <person name="Sharon I."/>
            <person name="Castelle C.J."/>
            <person name="Probst A.J."/>
            <person name="Thomas B.C."/>
            <person name="Singh A."/>
            <person name="Wilkins M.J."/>
            <person name="Karaoz U."/>
            <person name="Brodie E.L."/>
            <person name="Williams K.H."/>
            <person name="Hubbard S.S."/>
            <person name="Banfield J.F."/>
        </authorList>
    </citation>
    <scope>NUCLEOTIDE SEQUENCE [LARGE SCALE GENOMIC DNA]</scope>
</reference>
<gene>
    <name evidence="1" type="ORF">A2Z67_04610</name>
</gene>
<name>A0A1F7X274_9BACT</name>
<dbReference type="AlphaFoldDB" id="A0A1F7X274"/>
<dbReference type="Proteomes" id="UP000176939">
    <property type="component" value="Unassembled WGS sequence"/>
</dbReference>
<evidence type="ECO:0000313" key="2">
    <source>
        <dbReference type="Proteomes" id="UP000176939"/>
    </source>
</evidence>
<protein>
    <submittedName>
        <fullName evidence="1">Uncharacterized protein</fullName>
    </submittedName>
</protein>
<evidence type="ECO:0000313" key="1">
    <source>
        <dbReference type="EMBL" id="OGM09194.1"/>
    </source>
</evidence>